<feature type="signal peptide" evidence="1">
    <location>
        <begin position="1"/>
        <end position="36"/>
    </location>
</feature>
<name>A0A6G8QAJ2_9ACTN</name>
<dbReference type="InterPro" id="IPR036587">
    <property type="entry name" value="NucleaseA_inhib-like_sf"/>
</dbReference>
<keyword evidence="3" id="KW-1185">Reference proteome</keyword>
<protein>
    <submittedName>
        <fullName evidence="2">Uncharacterized protein</fullName>
    </submittedName>
</protein>
<accession>A0A6G8QAJ2</accession>
<dbReference type="KEGG" id="rub:GBA63_12990"/>
<proteinExistence type="predicted"/>
<dbReference type="Pfam" id="PF07924">
    <property type="entry name" value="NuiA"/>
    <property type="match status" value="1"/>
</dbReference>
<reference evidence="2 3" key="1">
    <citation type="submission" date="2019-10" db="EMBL/GenBank/DDBJ databases">
        <title>Rubrobacter sp nov SCSIO 52090 isolated from a deep-sea sediment in the South China Sea.</title>
        <authorList>
            <person name="Chen R.W."/>
        </authorList>
    </citation>
    <scope>NUCLEOTIDE SEQUENCE [LARGE SCALE GENOMIC DNA]</scope>
    <source>
        <strain evidence="2 3">SCSIO 52909</strain>
    </source>
</reference>
<sequence length="167" mass="18283">MVPQPARERKMNRWKGVLVGTAALLAGLLLATAANAQDEEGRLLKASEGLQMPGSEADSRWWFVSYPGEDELPSAERFSGLTGCPAGGVSRSGFEATFDRLGDVQPWMDAGQKKSARGFRRLGKLFHRRYEELAVYRCETGTAEVPIYFVGVDENGLSGLLTINIET</sequence>
<feature type="chain" id="PRO_5026313366" evidence="1">
    <location>
        <begin position="37"/>
        <end position="167"/>
    </location>
</feature>
<evidence type="ECO:0000313" key="2">
    <source>
        <dbReference type="EMBL" id="QIN83448.1"/>
    </source>
</evidence>
<gene>
    <name evidence="2" type="ORF">GBA63_12990</name>
</gene>
<keyword evidence="1" id="KW-0732">Signal</keyword>
<dbReference type="Gene3D" id="3.40.1460.10">
    <property type="entry name" value="Nuclease A inhibitor-like"/>
    <property type="match status" value="1"/>
</dbReference>
<evidence type="ECO:0000313" key="3">
    <source>
        <dbReference type="Proteomes" id="UP000501452"/>
    </source>
</evidence>
<dbReference type="Proteomes" id="UP000501452">
    <property type="component" value="Chromosome"/>
</dbReference>
<dbReference type="EMBL" id="CP045119">
    <property type="protein sequence ID" value="QIN83448.1"/>
    <property type="molecule type" value="Genomic_DNA"/>
</dbReference>
<dbReference type="InterPro" id="IPR012489">
    <property type="entry name" value="NucleaseA_inhib-like"/>
</dbReference>
<dbReference type="AlphaFoldDB" id="A0A6G8QAJ2"/>
<organism evidence="2 3">
    <name type="scientific">Rubrobacter tropicus</name>
    <dbReference type="NCBI Taxonomy" id="2653851"/>
    <lineage>
        <taxon>Bacteria</taxon>
        <taxon>Bacillati</taxon>
        <taxon>Actinomycetota</taxon>
        <taxon>Rubrobacteria</taxon>
        <taxon>Rubrobacterales</taxon>
        <taxon>Rubrobacteraceae</taxon>
        <taxon>Rubrobacter</taxon>
    </lineage>
</organism>
<evidence type="ECO:0000256" key="1">
    <source>
        <dbReference type="SAM" id="SignalP"/>
    </source>
</evidence>
<dbReference type="SUPFAM" id="SSF82602">
    <property type="entry name" value="Nuclease A inhibitor (NuiA)"/>
    <property type="match status" value="1"/>
</dbReference>